<dbReference type="Proteomes" id="UP000177006">
    <property type="component" value="Unassembled WGS sequence"/>
</dbReference>
<keyword evidence="1" id="KW-1133">Transmembrane helix</keyword>
<feature type="transmembrane region" description="Helical" evidence="1">
    <location>
        <begin position="110"/>
        <end position="129"/>
    </location>
</feature>
<evidence type="ECO:0008006" key="4">
    <source>
        <dbReference type="Google" id="ProtNLM"/>
    </source>
</evidence>
<keyword evidence="1" id="KW-0472">Membrane</keyword>
<evidence type="ECO:0000313" key="3">
    <source>
        <dbReference type="Proteomes" id="UP000177006"/>
    </source>
</evidence>
<gene>
    <name evidence="2" type="ORF">A2160_03290</name>
</gene>
<feature type="transmembrane region" description="Helical" evidence="1">
    <location>
        <begin position="40"/>
        <end position="72"/>
    </location>
</feature>
<sequence length="139" mass="16117">MWLLFLILIFFSFLQATFLPINLTLILVLIWSLSQKELPLFWIFLTGLAVDLVIGLPIGLSSLTLLLMVCLLNLLRDNWVFWPVTLLLIFSSTTLFWFLQTRGLQFMPGLWTTILSVIVWRIFLWLGIVSRSEDKALTV</sequence>
<evidence type="ECO:0000313" key="2">
    <source>
        <dbReference type="EMBL" id="OGD63976.1"/>
    </source>
</evidence>
<keyword evidence="1" id="KW-0812">Transmembrane</keyword>
<comment type="caution">
    <text evidence="2">The sequence shown here is derived from an EMBL/GenBank/DDBJ whole genome shotgun (WGS) entry which is preliminary data.</text>
</comment>
<accession>A0A1F5E9M2</accession>
<protein>
    <recommendedName>
        <fullName evidence="4">Rod shape-determining protein MreD</fullName>
    </recommendedName>
</protein>
<dbReference type="EMBL" id="MEZK01000002">
    <property type="protein sequence ID" value="OGD63976.1"/>
    <property type="molecule type" value="Genomic_DNA"/>
</dbReference>
<dbReference type="AlphaFoldDB" id="A0A1F5E9M2"/>
<reference evidence="2 3" key="1">
    <citation type="journal article" date="2016" name="Nat. Commun.">
        <title>Thousands of microbial genomes shed light on interconnected biogeochemical processes in an aquifer system.</title>
        <authorList>
            <person name="Anantharaman K."/>
            <person name="Brown C.T."/>
            <person name="Hug L.A."/>
            <person name="Sharon I."/>
            <person name="Castelle C.J."/>
            <person name="Probst A.J."/>
            <person name="Thomas B.C."/>
            <person name="Singh A."/>
            <person name="Wilkins M.J."/>
            <person name="Karaoz U."/>
            <person name="Brodie E.L."/>
            <person name="Williams K.H."/>
            <person name="Hubbard S.S."/>
            <person name="Banfield J.F."/>
        </authorList>
    </citation>
    <scope>NUCLEOTIDE SEQUENCE [LARGE SCALE GENOMIC DNA]</scope>
</reference>
<feature type="transmembrane region" description="Helical" evidence="1">
    <location>
        <begin position="79"/>
        <end position="98"/>
    </location>
</feature>
<name>A0A1F5E9M2_9BACT</name>
<proteinExistence type="predicted"/>
<dbReference type="STRING" id="1797457.A2160_03290"/>
<evidence type="ECO:0000256" key="1">
    <source>
        <dbReference type="SAM" id="Phobius"/>
    </source>
</evidence>
<organism evidence="2 3">
    <name type="scientific">Candidatus Beckwithbacteria bacterium RBG_13_42_9</name>
    <dbReference type="NCBI Taxonomy" id="1797457"/>
    <lineage>
        <taxon>Bacteria</taxon>
        <taxon>Candidatus Beckwithiibacteriota</taxon>
    </lineage>
</organism>